<protein>
    <submittedName>
        <fullName evidence="1">Uncharacterized protein</fullName>
    </submittedName>
</protein>
<evidence type="ECO:0000313" key="1">
    <source>
        <dbReference type="EMBL" id="KAK8022494.1"/>
    </source>
</evidence>
<dbReference type="Proteomes" id="UP001444661">
    <property type="component" value="Unassembled WGS sequence"/>
</dbReference>
<proteinExistence type="predicted"/>
<comment type="caution">
    <text evidence="1">The sequence shown here is derived from an EMBL/GenBank/DDBJ whole genome shotgun (WGS) entry which is preliminary data.</text>
</comment>
<accession>A0ABR1RX65</accession>
<name>A0ABR1RX65_9PEZI</name>
<organism evidence="1 2">
    <name type="scientific">Apiospora rasikravindrae</name>
    <dbReference type="NCBI Taxonomy" id="990691"/>
    <lineage>
        <taxon>Eukaryota</taxon>
        <taxon>Fungi</taxon>
        <taxon>Dikarya</taxon>
        <taxon>Ascomycota</taxon>
        <taxon>Pezizomycotina</taxon>
        <taxon>Sordariomycetes</taxon>
        <taxon>Xylariomycetidae</taxon>
        <taxon>Amphisphaeriales</taxon>
        <taxon>Apiosporaceae</taxon>
        <taxon>Apiospora</taxon>
    </lineage>
</organism>
<keyword evidence="2" id="KW-1185">Reference proteome</keyword>
<evidence type="ECO:0000313" key="2">
    <source>
        <dbReference type="Proteomes" id="UP001444661"/>
    </source>
</evidence>
<gene>
    <name evidence="1" type="ORF">PG993_013261</name>
</gene>
<reference evidence="1 2" key="1">
    <citation type="submission" date="2023-01" db="EMBL/GenBank/DDBJ databases">
        <title>Analysis of 21 Apiospora genomes using comparative genomics revels a genus with tremendous synthesis potential of carbohydrate active enzymes and secondary metabolites.</title>
        <authorList>
            <person name="Sorensen T."/>
        </authorList>
    </citation>
    <scope>NUCLEOTIDE SEQUENCE [LARGE SCALE GENOMIC DNA]</scope>
    <source>
        <strain evidence="1 2">CBS 33761</strain>
    </source>
</reference>
<dbReference type="EMBL" id="JAQQWK010000012">
    <property type="protein sequence ID" value="KAK8022494.1"/>
    <property type="molecule type" value="Genomic_DNA"/>
</dbReference>
<sequence>MARERNSHTSKEELEGRFAKLTLGARKRKDHFKPTKTNLSRGVTEQRLIYYIGNTQAVLQLTEQNLPEIRLEGDSNTIIWESDIEAMLEHALDNLY</sequence>